<proteinExistence type="predicted"/>
<feature type="domain" description="DUF3020" evidence="2">
    <location>
        <begin position="1"/>
        <end position="47"/>
    </location>
</feature>
<dbReference type="Pfam" id="PF11223">
    <property type="entry name" value="DUF3020"/>
    <property type="match status" value="1"/>
</dbReference>
<feature type="non-terminal residue" evidence="3">
    <location>
        <position position="1"/>
    </location>
</feature>
<evidence type="ECO:0000313" key="3">
    <source>
        <dbReference type="EMBL" id="RCI04518.1"/>
    </source>
</evidence>
<accession>A0A367KQP1</accession>
<dbReference type="AlphaFoldDB" id="A0A367KQP1"/>
<evidence type="ECO:0000256" key="1">
    <source>
        <dbReference type="SAM" id="MobiDB-lite"/>
    </source>
</evidence>
<dbReference type="STRING" id="4846.A0A367KQP1"/>
<protein>
    <recommendedName>
        <fullName evidence="2">DUF3020 domain-containing protein</fullName>
    </recommendedName>
</protein>
<feature type="compositionally biased region" description="Basic and acidic residues" evidence="1">
    <location>
        <begin position="175"/>
        <end position="205"/>
    </location>
</feature>
<evidence type="ECO:0000313" key="4">
    <source>
        <dbReference type="Proteomes" id="UP000253551"/>
    </source>
</evidence>
<keyword evidence="4" id="KW-1185">Reference proteome</keyword>
<dbReference type="OrthoDB" id="5595797at2759"/>
<dbReference type="EMBL" id="PJQM01000659">
    <property type="protein sequence ID" value="RCI04518.1"/>
    <property type="molecule type" value="Genomic_DNA"/>
</dbReference>
<evidence type="ECO:0000259" key="2">
    <source>
        <dbReference type="Pfam" id="PF11223"/>
    </source>
</evidence>
<gene>
    <name evidence="3" type="ORF">CU098_013125</name>
</gene>
<dbReference type="InterPro" id="IPR021386">
    <property type="entry name" value="SPP41_DUF3020"/>
</dbReference>
<sequence length="222" mass="25541">ERKKKWRIHNEERNKDNDLRCRVNKRASKLYGEAESSEKDKWAKEEFEKRRMKRVEKERRKHIVNNVLSVPMPGGSPSETNHALSAYYSPLPQIDNAAASKLLDFPADLQRQLLEQLNHSMLALTNGIQNTSNANQPENVEEKPIVNTEPCETGEPVKTEEDGSLENETKSLNTSDKEKDTSVNEDEKIEVKQEPDTNQEKKPEYPMDAVLSLMQLNAAWRQ</sequence>
<feature type="compositionally biased region" description="Polar residues" evidence="1">
    <location>
        <begin position="129"/>
        <end position="138"/>
    </location>
</feature>
<name>A0A367KQP1_RHIST</name>
<dbReference type="Proteomes" id="UP000253551">
    <property type="component" value="Unassembled WGS sequence"/>
</dbReference>
<comment type="caution">
    <text evidence="3">The sequence shown here is derived from an EMBL/GenBank/DDBJ whole genome shotgun (WGS) entry which is preliminary data.</text>
</comment>
<organism evidence="3 4">
    <name type="scientific">Rhizopus stolonifer</name>
    <name type="common">Rhizopus nigricans</name>
    <dbReference type="NCBI Taxonomy" id="4846"/>
    <lineage>
        <taxon>Eukaryota</taxon>
        <taxon>Fungi</taxon>
        <taxon>Fungi incertae sedis</taxon>
        <taxon>Mucoromycota</taxon>
        <taxon>Mucoromycotina</taxon>
        <taxon>Mucoromycetes</taxon>
        <taxon>Mucorales</taxon>
        <taxon>Mucorineae</taxon>
        <taxon>Rhizopodaceae</taxon>
        <taxon>Rhizopus</taxon>
    </lineage>
</organism>
<reference evidence="3 4" key="1">
    <citation type="journal article" date="2018" name="G3 (Bethesda)">
        <title>Phylogenetic and Phylogenomic Definition of Rhizopus Species.</title>
        <authorList>
            <person name="Gryganskyi A.P."/>
            <person name="Golan J."/>
            <person name="Dolatabadi S."/>
            <person name="Mondo S."/>
            <person name="Robb S."/>
            <person name="Idnurm A."/>
            <person name="Muszewska A."/>
            <person name="Steczkiewicz K."/>
            <person name="Masonjones S."/>
            <person name="Liao H.L."/>
            <person name="Gajdeczka M.T."/>
            <person name="Anike F."/>
            <person name="Vuek A."/>
            <person name="Anishchenko I.M."/>
            <person name="Voigt K."/>
            <person name="de Hoog G.S."/>
            <person name="Smith M.E."/>
            <person name="Heitman J."/>
            <person name="Vilgalys R."/>
            <person name="Stajich J.E."/>
        </authorList>
    </citation>
    <scope>NUCLEOTIDE SEQUENCE [LARGE SCALE GENOMIC DNA]</scope>
    <source>
        <strain evidence="3 4">LSU 92-RS-03</strain>
    </source>
</reference>
<feature type="region of interest" description="Disordered" evidence="1">
    <location>
        <begin position="129"/>
        <end position="206"/>
    </location>
</feature>